<reference evidence="2 3" key="1">
    <citation type="submission" date="2023-06" db="EMBL/GenBank/DDBJ databases">
        <title>Alkalimonas sp., MEB004 an alkaliphilic bacterium isolated from Lonar Lake, India.</title>
        <authorList>
            <person name="Joshi A."/>
            <person name="Thite S."/>
        </authorList>
    </citation>
    <scope>NUCLEOTIDE SEQUENCE [LARGE SCALE GENOMIC DNA]</scope>
    <source>
        <strain evidence="2 3">MEB004</strain>
    </source>
</reference>
<dbReference type="InterPro" id="IPR011335">
    <property type="entry name" value="Restrct_endonuc-II-like"/>
</dbReference>
<keyword evidence="2" id="KW-0255">Endonuclease</keyword>
<name>A0ABU7JK67_9GAMM</name>
<evidence type="ECO:0000313" key="2">
    <source>
        <dbReference type="EMBL" id="MEE2026096.1"/>
    </source>
</evidence>
<protein>
    <submittedName>
        <fullName evidence="2">BglI family type II restriction endonuclease</fullName>
        <ecNumber evidence="2">3.1.21.-</ecNumber>
    </submittedName>
</protein>
<dbReference type="InterPro" id="IPR043121">
    <property type="entry name" value="Restrct_endonuc_II_BglI_sf"/>
</dbReference>
<evidence type="ECO:0000259" key="1">
    <source>
        <dbReference type="Pfam" id="PF14562"/>
    </source>
</evidence>
<dbReference type="Pfam" id="PF14562">
    <property type="entry name" value="Endonuc_BglI"/>
    <property type="match status" value="1"/>
</dbReference>
<dbReference type="InterPro" id="IPR011543">
    <property type="entry name" value="Restrct_endonuc_II_BglI"/>
</dbReference>
<feature type="domain" description="Restriction endonuclease type II BglI" evidence="1">
    <location>
        <begin position="5"/>
        <end position="268"/>
    </location>
</feature>
<evidence type="ECO:0000313" key="3">
    <source>
        <dbReference type="Proteomes" id="UP001339167"/>
    </source>
</evidence>
<keyword evidence="2" id="KW-0540">Nuclease</keyword>
<dbReference type="GO" id="GO:0004519">
    <property type="term" value="F:endonuclease activity"/>
    <property type="evidence" value="ECO:0007669"/>
    <property type="project" value="UniProtKB-KW"/>
</dbReference>
<dbReference type="RefSeq" id="WP_330089389.1">
    <property type="nucleotide sequence ID" value="NZ_JAUGZK010000026.1"/>
</dbReference>
<gene>
    <name evidence="2" type="ORF">QWF21_17810</name>
</gene>
<dbReference type="EMBL" id="JAUGZK010000026">
    <property type="protein sequence ID" value="MEE2026096.1"/>
    <property type="molecule type" value="Genomic_DNA"/>
</dbReference>
<sequence length="282" mass="32017">MDTIKEYMDARDLLIADGGVSLIELEEQTTHTLSKLLLNNAVKIKQDFDKTSDLNSYWERYAPIQRGHKPRGEAFPWGEVGEKVIEGYLYSQIASYFDDVRFVGAPYGHDIRFTCRNAFIHIDAKSTGPNDNPNEVVSSPNQVTGNGMIEEGSKLVYNDLVNMTGPKMTRQFRPELPPFYIIDGKVLPTLTFYIKIVYEVHSLGQQPLKCLELISVPNGLILFDGPNLSQRIPGLLTPGKDEVHVERKRTRIKLDPLAKFQSWRCQKIDYSSDGQPVLKPRM</sequence>
<keyword evidence="3" id="KW-1185">Reference proteome</keyword>
<accession>A0ABU7JK67</accession>
<proteinExistence type="predicted"/>
<dbReference type="SUPFAM" id="SSF52980">
    <property type="entry name" value="Restriction endonuclease-like"/>
    <property type="match status" value="1"/>
</dbReference>
<dbReference type="EC" id="3.1.21.-" evidence="2"/>
<dbReference type="Gene3D" id="3.40.600.20">
    <property type="entry name" value="Restriction endonuclease BglI"/>
    <property type="match status" value="1"/>
</dbReference>
<comment type="caution">
    <text evidence="2">The sequence shown here is derived from an EMBL/GenBank/DDBJ whole genome shotgun (WGS) entry which is preliminary data.</text>
</comment>
<dbReference type="GO" id="GO:0016787">
    <property type="term" value="F:hydrolase activity"/>
    <property type="evidence" value="ECO:0007669"/>
    <property type="project" value="UniProtKB-KW"/>
</dbReference>
<dbReference type="Proteomes" id="UP001339167">
    <property type="component" value="Unassembled WGS sequence"/>
</dbReference>
<organism evidence="2 3">
    <name type="scientific">Alkalimonas mucilaginosa</name>
    <dbReference type="NCBI Taxonomy" id="3057676"/>
    <lineage>
        <taxon>Bacteria</taxon>
        <taxon>Pseudomonadati</taxon>
        <taxon>Pseudomonadota</taxon>
        <taxon>Gammaproteobacteria</taxon>
        <taxon>Alkalimonas</taxon>
    </lineage>
</organism>
<keyword evidence="2" id="KW-0378">Hydrolase</keyword>